<dbReference type="Pfam" id="PF00158">
    <property type="entry name" value="Sigma54_activat"/>
    <property type="match status" value="1"/>
</dbReference>
<organism evidence="8">
    <name type="scientific">hydrothermal vent metagenome</name>
    <dbReference type="NCBI Taxonomy" id="652676"/>
    <lineage>
        <taxon>unclassified sequences</taxon>
        <taxon>metagenomes</taxon>
        <taxon>ecological metagenomes</taxon>
    </lineage>
</organism>
<keyword evidence="5" id="KW-0010">Activator</keyword>
<accession>A0A3B1CYK7</accession>
<dbReference type="InterPro" id="IPR003593">
    <property type="entry name" value="AAA+_ATPase"/>
</dbReference>
<dbReference type="SUPFAM" id="SSF52540">
    <property type="entry name" value="P-loop containing nucleoside triphosphate hydrolases"/>
    <property type="match status" value="1"/>
</dbReference>
<dbReference type="Pfam" id="PF25601">
    <property type="entry name" value="AAA_lid_14"/>
    <property type="match status" value="1"/>
</dbReference>
<dbReference type="PANTHER" id="PTHR32071:SF57">
    <property type="entry name" value="C4-DICARBOXYLATE TRANSPORT TRANSCRIPTIONAL REGULATORY PROTEIN DCTD"/>
    <property type="match status" value="1"/>
</dbReference>
<keyword evidence="1" id="KW-0547">Nucleotide-binding</keyword>
<feature type="domain" description="Sigma-54 factor interaction" evidence="7">
    <location>
        <begin position="61"/>
        <end position="290"/>
    </location>
</feature>
<dbReference type="EMBL" id="UOGG01000167">
    <property type="protein sequence ID" value="VAX31661.1"/>
    <property type="molecule type" value="Genomic_DNA"/>
</dbReference>
<keyword evidence="2" id="KW-0067">ATP-binding</keyword>
<dbReference type="SUPFAM" id="SSF46689">
    <property type="entry name" value="Homeodomain-like"/>
    <property type="match status" value="1"/>
</dbReference>
<dbReference type="FunFam" id="3.40.50.300:FF:000006">
    <property type="entry name" value="DNA-binding transcriptional regulator NtrC"/>
    <property type="match status" value="1"/>
</dbReference>
<evidence type="ECO:0000256" key="4">
    <source>
        <dbReference type="ARBA" id="ARBA00023125"/>
    </source>
</evidence>
<keyword evidence="6" id="KW-0804">Transcription</keyword>
<dbReference type="InterPro" id="IPR002078">
    <property type="entry name" value="Sigma_54_int"/>
</dbReference>
<dbReference type="InterPro" id="IPR009057">
    <property type="entry name" value="Homeodomain-like_sf"/>
</dbReference>
<dbReference type="SMART" id="SM00382">
    <property type="entry name" value="AAA"/>
    <property type="match status" value="1"/>
</dbReference>
<dbReference type="InterPro" id="IPR027417">
    <property type="entry name" value="P-loop_NTPase"/>
</dbReference>
<keyword evidence="3" id="KW-0805">Transcription regulation</keyword>
<dbReference type="CDD" id="cd00009">
    <property type="entry name" value="AAA"/>
    <property type="match status" value="1"/>
</dbReference>
<dbReference type="Gene3D" id="1.10.8.60">
    <property type="match status" value="1"/>
</dbReference>
<keyword evidence="4" id="KW-0238">DNA-binding</keyword>
<dbReference type="FunFam" id="1.10.8.60:FF:000014">
    <property type="entry name" value="DNA-binding transcriptional regulator NtrC"/>
    <property type="match status" value="1"/>
</dbReference>
<dbReference type="PANTHER" id="PTHR32071">
    <property type="entry name" value="TRANSCRIPTIONAL REGULATORY PROTEIN"/>
    <property type="match status" value="1"/>
</dbReference>
<evidence type="ECO:0000259" key="7">
    <source>
        <dbReference type="PROSITE" id="PS50045"/>
    </source>
</evidence>
<evidence type="ECO:0000313" key="8">
    <source>
        <dbReference type="EMBL" id="VAX31661.1"/>
    </source>
</evidence>
<name>A0A3B1CYK7_9ZZZZ</name>
<dbReference type="InterPro" id="IPR025944">
    <property type="entry name" value="Sigma_54_int_dom_CS"/>
</dbReference>
<evidence type="ECO:0000256" key="2">
    <source>
        <dbReference type="ARBA" id="ARBA00022840"/>
    </source>
</evidence>
<dbReference type="Gene3D" id="3.40.50.300">
    <property type="entry name" value="P-loop containing nucleotide triphosphate hydrolases"/>
    <property type="match status" value="1"/>
</dbReference>
<dbReference type="GO" id="GO:0043565">
    <property type="term" value="F:sequence-specific DNA binding"/>
    <property type="evidence" value="ECO:0007669"/>
    <property type="project" value="InterPro"/>
</dbReference>
<dbReference type="InterPro" id="IPR002197">
    <property type="entry name" value="HTH_Fis"/>
</dbReference>
<feature type="non-terminal residue" evidence="8">
    <location>
        <position position="1"/>
    </location>
</feature>
<dbReference type="GO" id="GO:0006355">
    <property type="term" value="P:regulation of DNA-templated transcription"/>
    <property type="evidence" value="ECO:0007669"/>
    <property type="project" value="InterPro"/>
</dbReference>
<dbReference type="GO" id="GO:0005524">
    <property type="term" value="F:ATP binding"/>
    <property type="evidence" value="ECO:0007669"/>
    <property type="project" value="UniProtKB-KW"/>
</dbReference>
<evidence type="ECO:0000256" key="3">
    <source>
        <dbReference type="ARBA" id="ARBA00023015"/>
    </source>
</evidence>
<gene>
    <name evidence="8" type="ORF">MNBD_NITROSPINAE05-1317</name>
</gene>
<reference evidence="8" key="1">
    <citation type="submission" date="2018-06" db="EMBL/GenBank/DDBJ databases">
        <authorList>
            <person name="Zhirakovskaya E."/>
        </authorList>
    </citation>
    <scope>NUCLEOTIDE SEQUENCE</scope>
</reference>
<evidence type="ECO:0000256" key="1">
    <source>
        <dbReference type="ARBA" id="ARBA00022741"/>
    </source>
</evidence>
<dbReference type="InterPro" id="IPR058031">
    <property type="entry name" value="AAA_lid_NorR"/>
</dbReference>
<dbReference type="AlphaFoldDB" id="A0A3B1CYK7"/>
<proteinExistence type="predicted"/>
<sequence length="382" mass="42768">LIRRGLPLDTEESIVKSGFQLISLDQGLDALLETILETFSREVLTSGDFDSPNSKDKPFQLLGESPVILRLRETLRTVAETSAPVLLQGETGTGKELAARFLHAHSPRSGDQFVAVNCAALTESLLESELFGHEKGAFTGAQRQKLGKFEYAGKGTLFLDEIGEISPSLQAKMLRVLDDRKFERVGGNKTIDVQCRVIAASNIDFAEAVETGHFRRDLYYRLNVVSIALPPLRDRVKDIGLLARHFITEKSRLHDKPVREISPEVLKRLARYPWPGNVRELENVIEQAVILTKGKTIDRLDLPAVKAPSGWTASPAQVDFTELTLKEYIADILKEAEGRYLSALLREYKGHISRTAKTAGIDRKTFYRKIKQCGIDPKEFKR</sequence>
<evidence type="ECO:0000256" key="6">
    <source>
        <dbReference type="ARBA" id="ARBA00023163"/>
    </source>
</evidence>
<protein>
    <submittedName>
        <fullName evidence="8">Response regulator of zinc sigma-54-dependent two-component system</fullName>
    </submittedName>
</protein>
<dbReference type="Gene3D" id="1.10.10.60">
    <property type="entry name" value="Homeodomain-like"/>
    <property type="match status" value="1"/>
</dbReference>
<dbReference type="PROSITE" id="PS50045">
    <property type="entry name" value="SIGMA54_INTERACT_4"/>
    <property type="match status" value="1"/>
</dbReference>
<dbReference type="PROSITE" id="PS00688">
    <property type="entry name" value="SIGMA54_INTERACT_3"/>
    <property type="match status" value="1"/>
</dbReference>
<dbReference type="Pfam" id="PF02954">
    <property type="entry name" value="HTH_8"/>
    <property type="match status" value="1"/>
</dbReference>
<evidence type="ECO:0000256" key="5">
    <source>
        <dbReference type="ARBA" id="ARBA00023159"/>
    </source>
</evidence>